<dbReference type="InterPro" id="IPR020846">
    <property type="entry name" value="MFS_dom"/>
</dbReference>
<dbReference type="InterPro" id="IPR005829">
    <property type="entry name" value="Sugar_transporter_CS"/>
</dbReference>
<dbReference type="SUPFAM" id="SSF103473">
    <property type="entry name" value="MFS general substrate transporter"/>
    <property type="match status" value="1"/>
</dbReference>
<feature type="transmembrane region" description="Helical" evidence="12">
    <location>
        <begin position="210"/>
        <end position="229"/>
    </location>
</feature>
<comment type="subcellular location">
    <subcellularLocation>
        <location evidence="1">Cell membrane</location>
        <topology evidence="1">Multi-pass membrane protein</topology>
    </subcellularLocation>
</comment>
<keyword evidence="4" id="KW-1003">Cell membrane</keyword>
<evidence type="ECO:0000259" key="13">
    <source>
        <dbReference type="PROSITE" id="PS50850"/>
    </source>
</evidence>
<evidence type="ECO:0000256" key="6">
    <source>
        <dbReference type="ARBA" id="ARBA00022847"/>
    </source>
</evidence>
<dbReference type="PROSITE" id="PS00217">
    <property type="entry name" value="SUGAR_TRANSPORT_2"/>
    <property type="match status" value="1"/>
</dbReference>
<evidence type="ECO:0000256" key="11">
    <source>
        <dbReference type="SAM" id="MobiDB-lite"/>
    </source>
</evidence>
<dbReference type="AlphaFoldDB" id="A0A367EQU4"/>
<keyword evidence="7 12" id="KW-1133">Transmembrane helix</keyword>
<keyword evidence="15" id="KW-1185">Reference proteome</keyword>
<dbReference type="PROSITE" id="PS50850">
    <property type="entry name" value="MFS"/>
    <property type="match status" value="1"/>
</dbReference>
<dbReference type="Proteomes" id="UP000253507">
    <property type="component" value="Unassembled WGS sequence"/>
</dbReference>
<evidence type="ECO:0000256" key="3">
    <source>
        <dbReference type="ARBA" id="ARBA00022448"/>
    </source>
</evidence>
<evidence type="ECO:0000256" key="12">
    <source>
        <dbReference type="SAM" id="Phobius"/>
    </source>
</evidence>
<evidence type="ECO:0000256" key="2">
    <source>
        <dbReference type="ARBA" id="ARBA00008240"/>
    </source>
</evidence>
<name>A0A367EQU4_9ACTN</name>
<feature type="transmembrane region" description="Helical" evidence="12">
    <location>
        <begin position="74"/>
        <end position="97"/>
    </location>
</feature>
<evidence type="ECO:0000313" key="14">
    <source>
        <dbReference type="EMBL" id="RCG20464.1"/>
    </source>
</evidence>
<dbReference type="Gene3D" id="1.20.1250.20">
    <property type="entry name" value="MFS general substrate transporter like domains"/>
    <property type="match status" value="2"/>
</dbReference>
<dbReference type="RefSeq" id="WP_114015341.1">
    <property type="nucleotide sequence ID" value="NZ_QOIM01000028.1"/>
</dbReference>
<dbReference type="InterPro" id="IPR011701">
    <property type="entry name" value="MFS"/>
</dbReference>
<dbReference type="EMBL" id="QOIM01000028">
    <property type="protein sequence ID" value="RCG20464.1"/>
    <property type="molecule type" value="Genomic_DNA"/>
</dbReference>
<evidence type="ECO:0000256" key="4">
    <source>
        <dbReference type="ARBA" id="ARBA00022475"/>
    </source>
</evidence>
<evidence type="ECO:0000256" key="9">
    <source>
        <dbReference type="ARBA" id="ARBA00037295"/>
    </source>
</evidence>
<evidence type="ECO:0000256" key="1">
    <source>
        <dbReference type="ARBA" id="ARBA00004651"/>
    </source>
</evidence>
<feature type="transmembrane region" description="Helical" evidence="12">
    <location>
        <begin position="260"/>
        <end position="277"/>
    </location>
</feature>
<feature type="domain" description="Major facilitator superfamily (MFS) profile" evidence="13">
    <location>
        <begin position="36"/>
        <end position="440"/>
    </location>
</feature>
<feature type="transmembrane region" description="Helical" evidence="12">
    <location>
        <begin position="351"/>
        <end position="373"/>
    </location>
</feature>
<evidence type="ECO:0000256" key="10">
    <source>
        <dbReference type="ARBA" id="ARBA00039918"/>
    </source>
</evidence>
<feature type="compositionally biased region" description="Low complexity" evidence="11">
    <location>
        <begin position="7"/>
        <end position="19"/>
    </location>
</feature>
<keyword evidence="6" id="KW-0769">Symport</keyword>
<accession>A0A367EQU4</accession>
<dbReference type="GO" id="GO:0015293">
    <property type="term" value="F:symporter activity"/>
    <property type="evidence" value="ECO:0007669"/>
    <property type="project" value="UniProtKB-KW"/>
</dbReference>
<dbReference type="PANTHER" id="PTHR43528">
    <property type="entry name" value="ALPHA-KETOGLUTARATE PERMEASE"/>
    <property type="match status" value="1"/>
</dbReference>
<dbReference type="GO" id="GO:0005886">
    <property type="term" value="C:plasma membrane"/>
    <property type="evidence" value="ECO:0007669"/>
    <property type="project" value="UniProtKB-SubCell"/>
</dbReference>
<dbReference type="PROSITE" id="PS00216">
    <property type="entry name" value="SUGAR_TRANSPORT_1"/>
    <property type="match status" value="1"/>
</dbReference>
<protein>
    <recommendedName>
        <fullName evidence="10">Putative proline/betaine transporter</fullName>
    </recommendedName>
</protein>
<feature type="transmembrane region" description="Helical" evidence="12">
    <location>
        <begin position="385"/>
        <end position="406"/>
    </location>
</feature>
<dbReference type="FunFam" id="1.20.1250.20:FF:000001">
    <property type="entry name" value="Dicarboxylate MFS transporter"/>
    <property type="match status" value="1"/>
</dbReference>
<comment type="function">
    <text evidence="9">May be a proton symporter involved in the uptake of osmolytes such as proline and glycine betaine.</text>
</comment>
<reference evidence="14 15" key="1">
    <citation type="submission" date="2018-06" db="EMBL/GenBank/DDBJ databases">
        <title>Streptomyces reniochalinae sp. nov. and Streptomyces diacarnus sp. nov. from marine sponges.</title>
        <authorList>
            <person name="Li L."/>
        </authorList>
    </citation>
    <scope>NUCLEOTIDE SEQUENCE [LARGE SCALE GENOMIC DNA]</scope>
    <source>
        <strain evidence="14 15">LHW50302</strain>
    </source>
</reference>
<proteinExistence type="inferred from homology"/>
<keyword evidence="5 12" id="KW-0812">Transmembrane</keyword>
<dbReference type="InterPro" id="IPR051084">
    <property type="entry name" value="H+-coupled_symporters"/>
</dbReference>
<dbReference type="OrthoDB" id="9066401at2"/>
<feature type="transmembrane region" description="Helical" evidence="12">
    <location>
        <begin position="109"/>
        <end position="125"/>
    </location>
</feature>
<feature type="region of interest" description="Disordered" evidence="11">
    <location>
        <begin position="1"/>
        <end position="28"/>
    </location>
</feature>
<organism evidence="14 15">
    <name type="scientific">Streptomyces reniochalinae</name>
    <dbReference type="NCBI Taxonomy" id="2250578"/>
    <lineage>
        <taxon>Bacteria</taxon>
        <taxon>Bacillati</taxon>
        <taxon>Actinomycetota</taxon>
        <taxon>Actinomycetes</taxon>
        <taxon>Kitasatosporales</taxon>
        <taxon>Streptomycetaceae</taxon>
        <taxon>Streptomyces</taxon>
    </lineage>
</organism>
<keyword evidence="3" id="KW-0813">Transport</keyword>
<gene>
    <name evidence="14" type="ORF">DQ392_10630</name>
</gene>
<keyword evidence="8 12" id="KW-0472">Membrane</keyword>
<dbReference type="Pfam" id="PF07690">
    <property type="entry name" value="MFS_1"/>
    <property type="match status" value="1"/>
</dbReference>
<dbReference type="InterPro" id="IPR036259">
    <property type="entry name" value="MFS_trans_sf"/>
</dbReference>
<dbReference type="PANTHER" id="PTHR43528:SF1">
    <property type="entry name" value="ALPHA-KETOGLUTARATE PERMEASE"/>
    <property type="match status" value="1"/>
</dbReference>
<feature type="transmembrane region" description="Helical" evidence="12">
    <location>
        <begin position="418"/>
        <end position="436"/>
    </location>
</feature>
<comment type="similarity">
    <text evidence="2">Belongs to the major facilitator superfamily. Metabolite:H+ Symporter (MHS) family (TC 2.A.1.6) family.</text>
</comment>
<feature type="transmembrane region" description="Helical" evidence="12">
    <location>
        <begin position="297"/>
        <end position="314"/>
    </location>
</feature>
<evidence type="ECO:0000256" key="5">
    <source>
        <dbReference type="ARBA" id="ARBA00022692"/>
    </source>
</evidence>
<evidence type="ECO:0000256" key="7">
    <source>
        <dbReference type="ARBA" id="ARBA00022989"/>
    </source>
</evidence>
<dbReference type="CDD" id="cd17367">
    <property type="entry name" value="MFS_KgtP"/>
    <property type="match status" value="1"/>
</dbReference>
<feature type="transmembrane region" description="Helical" evidence="12">
    <location>
        <begin position="181"/>
        <end position="204"/>
    </location>
</feature>
<feature type="transmembrane region" description="Helical" evidence="12">
    <location>
        <begin position="326"/>
        <end position="345"/>
    </location>
</feature>
<sequence length="446" mass="46992">MTALRKGPAPAGEPGAATGEGDHADAVTPPGRPVRQLLAASVGNAVEWYDWYTYTFLATYIASQIFPKSASNSLVPLLSTFAVFAVGFFMRPVGGLLMGAVADRRGRRAALTVTILLMGGSSLLVGLTPTYAAAGVLAPVILVLARLLQGLSVGGEFAASTTFLVESAGPGRRGLFSSFQYVSTTIGQLVASGVAALLVAHLASATMDSWGWRVPFVLGALLSLVGFWVRRGARETRSEEQAKAPRPGLFEALRRHPRQSLLICGITAGGTLAYYTWTSYLPTYAELNAGVEKADALLAGTLSLAFFAVLQPLTGIVSDRFGRKPLLLMFGIGFAVLSVPLLRALDDSFVTLLLVQCAGMILLSGFTAISAAVNAETFPARVRAAGIGFPYSLTVALFGGTAPYIGTLFKDMGHAGLFPVYVAVLCLISSAVYLRLPETAHRPLER</sequence>
<evidence type="ECO:0000313" key="15">
    <source>
        <dbReference type="Proteomes" id="UP000253507"/>
    </source>
</evidence>
<comment type="caution">
    <text evidence="14">The sequence shown here is derived from an EMBL/GenBank/DDBJ whole genome shotgun (WGS) entry which is preliminary data.</text>
</comment>
<evidence type="ECO:0000256" key="8">
    <source>
        <dbReference type="ARBA" id="ARBA00023136"/>
    </source>
</evidence>